<dbReference type="STRING" id="157783.LK03_15790"/>
<dbReference type="NCBIfam" id="TIGR03347">
    <property type="entry name" value="VI_chp_1"/>
    <property type="match status" value="1"/>
</dbReference>
<name>A0A089YG37_9PSED</name>
<dbReference type="Pfam" id="PF06996">
    <property type="entry name" value="T6SS_TssG"/>
    <property type="match status" value="1"/>
</dbReference>
<dbReference type="PANTHER" id="PTHR35564">
    <property type="match status" value="1"/>
</dbReference>
<evidence type="ECO:0000313" key="1">
    <source>
        <dbReference type="EMBL" id="AIR90643.1"/>
    </source>
</evidence>
<dbReference type="PANTHER" id="PTHR35564:SF3">
    <property type="entry name" value="TYPE VI SECRETION SYSTEM BASEPLATE SUBUNIT TSSG"/>
    <property type="match status" value="1"/>
</dbReference>
<dbReference type="KEGG" id="psw:LK03_15790"/>
<dbReference type="RefSeq" id="WP_038413264.1">
    <property type="nucleotide sequence ID" value="NZ_CP009455.1"/>
</dbReference>
<protein>
    <submittedName>
        <fullName evidence="1">Type VI secretion protein</fullName>
    </submittedName>
</protein>
<sequence length="338" mass="38583">MAPSDRQATADLADKLLADAHQYNFFQLLERLHGLHGDDLEPRWPDHATRLRVRLASDPRLSFPVTDVYRAARMPGEHQRYRVCTTFMGLHGSDSPLPTYYLEQVAYEHAQGLGVRPAFFDFFNHYLLSLLHRIWRKYRYYIRFQSGARDRFSQYIFALLGLNDQQLRGATELPWSRLLSFAGVIASRSRAPGTVAGIIAHCFDLQQVRIREFETRAVPIAIGQRVSLGRDNGALGRTFSIGSRTRTRSSKFVIVISGLDQTQLLDLLPSGSNFGRLRALIDFLLRDGLAYDLELHLKHNALSPFCLHRNQGAYLGWTSFVDDRHGAIRPVVRFRGRS</sequence>
<dbReference type="AlphaFoldDB" id="A0A089YG37"/>
<dbReference type="eggNOG" id="COG3520">
    <property type="taxonomic scope" value="Bacteria"/>
</dbReference>
<evidence type="ECO:0000313" key="2">
    <source>
        <dbReference type="Proteomes" id="UP000029493"/>
    </source>
</evidence>
<dbReference type="OrthoDB" id="1523296at2"/>
<reference evidence="1 2" key="1">
    <citation type="submission" date="2014-09" db="EMBL/GenBank/DDBJ databases">
        <authorList>
            <person name="Chan K.-G."/>
        </authorList>
    </citation>
    <scope>NUCLEOTIDE SEQUENCE [LARGE SCALE GENOMIC DNA]</scope>
    <source>
        <strain evidence="1 2">ND07</strain>
    </source>
</reference>
<gene>
    <name evidence="1" type="ORF">LK03_15790</name>
</gene>
<dbReference type="Proteomes" id="UP000029493">
    <property type="component" value="Chromosome"/>
</dbReference>
<accession>A0A089YG37</accession>
<dbReference type="InterPro" id="IPR010732">
    <property type="entry name" value="T6SS_TssG-like"/>
</dbReference>
<keyword evidence="2" id="KW-1185">Reference proteome</keyword>
<dbReference type="EMBL" id="CP009455">
    <property type="protein sequence ID" value="AIR90643.1"/>
    <property type="molecule type" value="Genomic_DNA"/>
</dbReference>
<proteinExistence type="predicted"/>
<organism evidence="1 2">
    <name type="scientific">Pseudomonas cremoricolorata</name>
    <dbReference type="NCBI Taxonomy" id="157783"/>
    <lineage>
        <taxon>Bacteria</taxon>
        <taxon>Pseudomonadati</taxon>
        <taxon>Pseudomonadota</taxon>
        <taxon>Gammaproteobacteria</taxon>
        <taxon>Pseudomonadales</taxon>
        <taxon>Pseudomonadaceae</taxon>
        <taxon>Pseudomonas</taxon>
    </lineage>
</organism>